<dbReference type="GO" id="GO:0044233">
    <property type="term" value="C:mitochondria-associated endoplasmic reticulum membrane contact site"/>
    <property type="evidence" value="ECO:0007669"/>
    <property type="project" value="TreeGrafter"/>
</dbReference>
<reference evidence="2" key="1">
    <citation type="submission" date="2015-09" db="EMBL/GenBank/DDBJ databases">
        <authorList>
            <consortium name="Pathogen Informatics"/>
        </authorList>
    </citation>
    <scope>NUCLEOTIDE SEQUENCE [LARGE SCALE GENOMIC DNA]</scope>
    <source>
        <strain evidence="2">Lake Konstanz</strain>
    </source>
</reference>
<dbReference type="VEuPathDB" id="TriTrypDB:BSAL_81105"/>
<dbReference type="PANTHER" id="PTHR13040:SF2">
    <property type="entry name" value="AUTOPHAGY PROTEIN 5"/>
    <property type="match status" value="1"/>
</dbReference>
<evidence type="ECO:0000313" key="2">
    <source>
        <dbReference type="Proteomes" id="UP000051952"/>
    </source>
</evidence>
<dbReference type="GO" id="GO:0000422">
    <property type="term" value="P:autophagy of mitochondrion"/>
    <property type="evidence" value="ECO:0007669"/>
    <property type="project" value="TreeGrafter"/>
</dbReference>
<dbReference type="Gene3D" id="3.10.20.90">
    <property type="entry name" value="Phosphatidylinositol 3-kinase Catalytic Subunit, Chain A, domain 1"/>
    <property type="match status" value="1"/>
</dbReference>
<dbReference type="PANTHER" id="PTHR13040">
    <property type="entry name" value="AUTOPHAGY PROTEIN 5"/>
    <property type="match status" value="1"/>
</dbReference>
<dbReference type="GO" id="GO:0061908">
    <property type="term" value="C:phagophore"/>
    <property type="evidence" value="ECO:0007669"/>
    <property type="project" value="TreeGrafter"/>
</dbReference>
<dbReference type="Gene3D" id="1.10.246.190">
    <property type="entry name" value="Autophagy protein Apg5, helix rich domain"/>
    <property type="match status" value="1"/>
</dbReference>
<dbReference type="GO" id="GO:0034274">
    <property type="term" value="C:Atg12-Atg5-Atg16 complex"/>
    <property type="evidence" value="ECO:0007669"/>
    <property type="project" value="TreeGrafter"/>
</dbReference>
<gene>
    <name evidence="1" type="ORF">BSAL_81105</name>
</gene>
<accession>A0A0S4J7C3</accession>
<dbReference type="AlphaFoldDB" id="A0A0S4J7C3"/>
<organism evidence="1 2">
    <name type="scientific">Bodo saltans</name>
    <name type="common">Flagellated protozoan</name>
    <dbReference type="NCBI Taxonomy" id="75058"/>
    <lineage>
        <taxon>Eukaryota</taxon>
        <taxon>Discoba</taxon>
        <taxon>Euglenozoa</taxon>
        <taxon>Kinetoplastea</taxon>
        <taxon>Metakinetoplastina</taxon>
        <taxon>Eubodonida</taxon>
        <taxon>Bodonidae</taxon>
        <taxon>Bodo</taxon>
    </lineage>
</organism>
<evidence type="ECO:0000313" key="1">
    <source>
        <dbReference type="EMBL" id="CUG55202.1"/>
    </source>
</evidence>
<dbReference type="GO" id="GO:0006995">
    <property type="term" value="P:cellular response to nitrogen starvation"/>
    <property type="evidence" value="ECO:0007669"/>
    <property type="project" value="TreeGrafter"/>
</dbReference>
<dbReference type="InterPro" id="IPR042527">
    <property type="entry name" value="Atg5_UblA_dom_sf"/>
</dbReference>
<keyword evidence="2" id="KW-1185">Reference proteome</keyword>
<sequence>MSTKLELSREGTFEKSEQITEKDIDFVVPDPLLEQQWSCVPVLCTLSESESLDGRPKRCQFIVPRQSYLFHYTYTQTITSALCNFARGSGCRWFSYRSMVFPKSEVFFPLPIQYPVHVLCDMIASERAFSGIPAFRAPLQLRLHFTDPKKEEFEAMCRSVPAVQQNLLPSWEIFQQRYQAVLRLDNARSGYKWHRHILKQSLVARFGTTHALQMIERDLPKHGGELIQSVVFNQCSSFCKAKCCIEQCGEMKTTKDEHHLIMIHHGLNHTQLVVCKNSTQKLGLFLKEHISAFAQLGRDQVHTNLPCNVVFVQGLNPLLSTPLDALFDLFTSCDLAVHIILKSEVSIAQYLRNEH</sequence>
<dbReference type="InterPro" id="IPR007239">
    <property type="entry name" value="Atg5"/>
</dbReference>
<dbReference type="Proteomes" id="UP000051952">
    <property type="component" value="Unassembled WGS sequence"/>
</dbReference>
<dbReference type="GO" id="GO:0034727">
    <property type="term" value="P:piecemeal microautophagy of the nucleus"/>
    <property type="evidence" value="ECO:0007669"/>
    <property type="project" value="TreeGrafter"/>
</dbReference>
<proteinExistence type="predicted"/>
<dbReference type="GO" id="GO:0019776">
    <property type="term" value="F:Atg8-family ligase activity"/>
    <property type="evidence" value="ECO:0007669"/>
    <property type="project" value="TreeGrafter"/>
</dbReference>
<protein>
    <submittedName>
        <fullName evidence="1">Uncharacterized protein</fullName>
    </submittedName>
</protein>
<dbReference type="Gene3D" id="3.10.20.620">
    <property type="match status" value="1"/>
</dbReference>
<dbReference type="GO" id="GO:0034045">
    <property type="term" value="C:phagophore assembly site membrane"/>
    <property type="evidence" value="ECO:0007669"/>
    <property type="project" value="TreeGrafter"/>
</dbReference>
<name>A0A0S4J7C3_BODSA</name>
<dbReference type="GO" id="GO:0005776">
    <property type="term" value="C:autophagosome"/>
    <property type="evidence" value="ECO:0007669"/>
    <property type="project" value="TreeGrafter"/>
</dbReference>
<dbReference type="InterPro" id="IPR042526">
    <property type="entry name" value="Atg5_HR"/>
</dbReference>
<dbReference type="EMBL" id="CYKH01000868">
    <property type="protein sequence ID" value="CUG55202.1"/>
    <property type="molecule type" value="Genomic_DNA"/>
</dbReference>